<dbReference type="PIRSF" id="PIRSF006402">
    <property type="entry name" value="UCP006402_thioredoxin"/>
    <property type="match status" value="1"/>
</dbReference>
<dbReference type="AlphaFoldDB" id="Q31E58"/>
<dbReference type="SUPFAM" id="SSF48208">
    <property type="entry name" value="Six-hairpin glycosidases"/>
    <property type="match status" value="1"/>
</dbReference>
<dbReference type="InterPro" id="IPR036249">
    <property type="entry name" value="Thioredoxin-like_sf"/>
</dbReference>
<dbReference type="Gene3D" id="1.50.10.10">
    <property type="match status" value="1"/>
</dbReference>
<evidence type="ECO:0000259" key="2">
    <source>
        <dbReference type="Pfam" id="PF03190"/>
    </source>
</evidence>
<dbReference type="PANTHER" id="PTHR42899:SF1">
    <property type="entry name" value="SPERMATOGENESIS-ASSOCIATED PROTEIN 20"/>
    <property type="match status" value="1"/>
</dbReference>
<evidence type="ECO:0000256" key="1">
    <source>
        <dbReference type="SAM" id="SignalP"/>
    </source>
</evidence>
<proteinExistence type="predicted"/>
<keyword evidence="1" id="KW-0732">Signal</keyword>
<dbReference type="KEGG" id="tcx:Tcr_1975"/>
<gene>
    <name evidence="3" type="ordered locus">Tcr_1975</name>
</gene>
<name>Q31E58_HYDCU</name>
<feature type="domain" description="Spermatogenesis-associated protein 20-like TRX" evidence="2">
    <location>
        <begin position="29"/>
        <end position="178"/>
    </location>
</feature>
<protein>
    <recommendedName>
        <fullName evidence="2">Spermatogenesis-associated protein 20-like TRX domain-containing protein</fullName>
    </recommendedName>
</protein>
<dbReference type="PANTHER" id="PTHR42899">
    <property type="entry name" value="SPERMATOGENESIS-ASSOCIATED PROTEIN 20"/>
    <property type="match status" value="1"/>
</dbReference>
<evidence type="ECO:0000313" key="3">
    <source>
        <dbReference type="EMBL" id="ABB42565.1"/>
    </source>
</evidence>
<sequence>MVLSASLFLFACLLFPFSLFAQPESASRNALSQHASPYLAMHGQDPVNWQLWQPSVLKTAQQNNQLIFLSSGYFSCHWCHVMQQENYQDSTVASYLNQHFLSVKIDRELSPDIDQYLIQFAQKAAGHAGWPQHVILTPDGLPFFAFVYQPKAQLLTTLKRVVALWQSSPDQIKQAALKAISKPTPAQQRPLNLTPQDFIQQFNQQLSYQADELSGGLKASNKFPNAAILQTALDQKNRPDAITDWIQLTLDQMQSQHLFDHVNGGFYRYTVDPEWQTPHFEKMLYTQALLAKLYYQAGQEWQKEDYIETARHTLRYAETHLWNPKTQLFRGSQSAIDQNHVEGGNYLWTQEALKKKLPPKAYEQVKKEWQLDQPAPYDAGWHPKPTQQYWPIIQTRLQSHPDTIPTDTKSILGWNGLMLSAYVAAFQFDPTHSKQMKQKAQRLAQRLIKAFQADPPRALSLENKPMGEANIQDYAFVIQGLKDWYGLTKQPSLQATLLTLQQQAQVIFLSPQGWHYSDAPPLPGQHGTWAMEDDALPSPTAILDCGNSTHLAHSQNELQRYPLAYASYAAAWNCHSLTERTD</sequence>
<dbReference type="InterPro" id="IPR008928">
    <property type="entry name" value="6-hairpin_glycosidase_sf"/>
</dbReference>
<dbReference type="Pfam" id="PF03190">
    <property type="entry name" value="Thioredox_DsbH"/>
    <property type="match status" value="1"/>
</dbReference>
<dbReference type="InterPro" id="IPR024705">
    <property type="entry name" value="Ssp411"/>
</dbReference>
<feature type="signal peptide" evidence="1">
    <location>
        <begin position="1"/>
        <end position="21"/>
    </location>
</feature>
<dbReference type="eggNOG" id="COG1331">
    <property type="taxonomic scope" value="Bacteria"/>
</dbReference>
<dbReference type="InterPro" id="IPR012341">
    <property type="entry name" value="6hp_glycosidase-like_sf"/>
</dbReference>
<dbReference type="InterPro" id="IPR004879">
    <property type="entry name" value="Ssp411-like_TRX"/>
</dbReference>
<reference evidence="3" key="1">
    <citation type="submission" date="2006-07" db="EMBL/GenBank/DDBJ databases">
        <title>Complete sequence of Thiomicrospira crunogena XCL-2.</title>
        <authorList>
            <consortium name="US DOE Joint Genome Institute"/>
            <person name="Copeland A."/>
            <person name="Lucas S."/>
            <person name="Lapidus A."/>
            <person name="Barry K."/>
            <person name="Detter J.C."/>
            <person name="Glavina del Rio T."/>
            <person name="Hammon N."/>
            <person name="Israni S."/>
            <person name="Dalin E."/>
            <person name="Tice H."/>
            <person name="Pitluck S."/>
            <person name="Chain P."/>
            <person name="Malfatti S."/>
            <person name="Shin M."/>
            <person name="Vergez L."/>
            <person name="Schmutz J."/>
            <person name="Larimer F."/>
            <person name="Land M."/>
            <person name="Hauser L."/>
            <person name="Kyrpides N."/>
            <person name="Lykidis A."/>
            <person name="Scott K.M."/>
            <person name="Sievert S."/>
            <person name="Kerfeld C."/>
            <person name="Freyermuth S."/>
            <person name="Dobrinski K."/>
            <person name="Boller A."/>
            <person name="Fitzpatrick K."/>
            <person name="Thoma P."/>
            <person name="Moore J."/>
            <person name="Richardson P."/>
        </authorList>
    </citation>
    <scope>NUCLEOTIDE SEQUENCE</scope>
    <source>
        <strain evidence="3">XCL-2</strain>
    </source>
</reference>
<dbReference type="EMBL" id="CP000109">
    <property type="protein sequence ID" value="ABB42565.1"/>
    <property type="molecule type" value="Genomic_DNA"/>
</dbReference>
<dbReference type="SUPFAM" id="SSF52833">
    <property type="entry name" value="Thioredoxin-like"/>
    <property type="match status" value="1"/>
</dbReference>
<dbReference type="Gene3D" id="3.40.30.10">
    <property type="entry name" value="Glutaredoxin"/>
    <property type="match status" value="1"/>
</dbReference>
<organism evidence="3">
    <name type="scientific">Hydrogenovibrio crunogenus (strain DSM 25203 / XCL-2)</name>
    <name type="common">Thiomicrospira crunogena</name>
    <dbReference type="NCBI Taxonomy" id="317025"/>
    <lineage>
        <taxon>Bacteria</taxon>
        <taxon>Pseudomonadati</taxon>
        <taxon>Pseudomonadota</taxon>
        <taxon>Gammaproteobacteria</taxon>
        <taxon>Thiotrichales</taxon>
        <taxon>Piscirickettsiaceae</taxon>
        <taxon>Hydrogenovibrio</taxon>
    </lineage>
</organism>
<dbReference type="STRING" id="317025.Tcr_1975"/>
<dbReference type="GO" id="GO:0005975">
    <property type="term" value="P:carbohydrate metabolic process"/>
    <property type="evidence" value="ECO:0007669"/>
    <property type="project" value="InterPro"/>
</dbReference>
<feature type="chain" id="PRO_5004220327" description="Spermatogenesis-associated protein 20-like TRX domain-containing protein" evidence="1">
    <location>
        <begin position="22"/>
        <end position="582"/>
    </location>
</feature>
<dbReference type="HOGENOM" id="CLU_014051_4_2_6"/>
<accession>Q31E58</accession>